<protein>
    <recommendedName>
        <fullName evidence="2">MYM-type domain-containing protein</fullName>
    </recommendedName>
</protein>
<proteinExistence type="predicted"/>
<organism evidence="1">
    <name type="scientific">viral metagenome</name>
    <dbReference type="NCBI Taxonomy" id="1070528"/>
    <lineage>
        <taxon>unclassified sequences</taxon>
        <taxon>metagenomes</taxon>
        <taxon>organismal metagenomes</taxon>
    </lineage>
</organism>
<name>A0A6C0D8D7_9ZZZZ</name>
<evidence type="ECO:0008006" key="2">
    <source>
        <dbReference type="Google" id="ProtNLM"/>
    </source>
</evidence>
<dbReference type="EMBL" id="MN739542">
    <property type="protein sequence ID" value="QHT12199.1"/>
    <property type="molecule type" value="Genomic_DNA"/>
</dbReference>
<accession>A0A6C0D8D7</accession>
<evidence type="ECO:0000313" key="1">
    <source>
        <dbReference type="EMBL" id="QHT12199.1"/>
    </source>
</evidence>
<dbReference type="AlphaFoldDB" id="A0A6C0D8D7"/>
<sequence length="364" mass="41887">MEFQNSYLFKPYNLLLPKTFYSILHSKMPPRKKVLPVETKEELVLKQTKPRKSKKAIQIVAVVTPNGIEGNFNVEPRKPLIAHLDVHSTEVIFPDQQLRYDPAPPNEPEPYDQTADNIFTGSQAVIEEEREEEAKQEEQNLMYEGVGVEEETSETVVNENRPLQVFSKCELMVEFRESNKIHKLPESTNIACYWCSHSFSTQPCIIPESERNTLYKVYGNFCCPECSMAYLLKESIDPHIRWDRMALLYRIYDVDGKGKIYPAPPRESLKLFGGPLSIESYRATISGKKVRIDLHIPPIVSIIGSIDTKPIDFYDTSMKNNVTLLPYDKIKKVEEGLRLKRSKPLKNKESTLDACMNLEIKNKK</sequence>
<reference evidence="1" key="1">
    <citation type="journal article" date="2020" name="Nature">
        <title>Giant virus diversity and host interactions through global metagenomics.</title>
        <authorList>
            <person name="Schulz F."/>
            <person name="Roux S."/>
            <person name="Paez-Espino D."/>
            <person name="Jungbluth S."/>
            <person name="Walsh D.A."/>
            <person name="Denef V.J."/>
            <person name="McMahon K.D."/>
            <person name="Konstantinidis K.T."/>
            <person name="Eloe-Fadrosh E.A."/>
            <person name="Kyrpides N.C."/>
            <person name="Woyke T."/>
        </authorList>
    </citation>
    <scope>NUCLEOTIDE SEQUENCE</scope>
    <source>
        <strain evidence="1">GVMAG-M-3300023174-129</strain>
    </source>
</reference>